<dbReference type="AlphaFoldDB" id="A0A818YRT0"/>
<keyword evidence="5" id="KW-0067">ATP-binding</keyword>
<dbReference type="InterPro" id="IPR003439">
    <property type="entry name" value="ABC_transporter-like_ATP-bd"/>
</dbReference>
<proteinExistence type="inferred from homology"/>
<dbReference type="SMART" id="SM00382">
    <property type="entry name" value="AAA"/>
    <property type="match status" value="1"/>
</dbReference>
<evidence type="ECO:0000256" key="2">
    <source>
        <dbReference type="ARBA" id="ARBA00007577"/>
    </source>
</evidence>
<dbReference type="GO" id="GO:0016887">
    <property type="term" value="F:ATP hydrolysis activity"/>
    <property type="evidence" value="ECO:0007669"/>
    <property type="project" value="InterPro"/>
</dbReference>
<name>A0A818YRT0_9BILA</name>
<feature type="transmembrane region" description="Helical" evidence="8">
    <location>
        <begin position="159"/>
        <end position="177"/>
    </location>
</feature>
<gene>
    <name evidence="10" type="ORF">FME351_LOCUS30994</name>
</gene>
<evidence type="ECO:0000256" key="8">
    <source>
        <dbReference type="SAM" id="Phobius"/>
    </source>
</evidence>
<keyword evidence="4" id="KW-0547">Nucleotide-binding</keyword>
<dbReference type="Gene3D" id="3.40.50.300">
    <property type="entry name" value="P-loop containing nucleotide triphosphate hydrolases"/>
    <property type="match status" value="1"/>
</dbReference>
<dbReference type="InterPro" id="IPR039421">
    <property type="entry name" value="Type_1_exporter"/>
</dbReference>
<dbReference type="Proteomes" id="UP000663869">
    <property type="component" value="Unassembled WGS sequence"/>
</dbReference>
<dbReference type="GO" id="GO:0016020">
    <property type="term" value="C:membrane"/>
    <property type="evidence" value="ECO:0007669"/>
    <property type="project" value="UniProtKB-SubCell"/>
</dbReference>
<evidence type="ECO:0000259" key="9">
    <source>
        <dbReference type="PROSITE" id="PS50893"/>
    </source>
</evidence>
<keyword evidence="3 8" id="KW-0812">Transmembrane</keyword>
<dbReference type="InterPro" id="IPR003593">
    <property type="entry name" value="AAA+_ATPase"/>
</dbReference>
<evidence type="ECO:0000313" key="11">
    <source>
        <dbReference type="Proteomes" id="UP000663869"/>
    </source>
</evidence>
<dbReference type="EMBL" id="CAJNYU010004427">
    <property type="protein sequence ID" value="CAF3753800.1"/>
    <property type="molecule type" value="Genomic_DNA"/>
</dbReference>
<dbReference type="SUPFAM" id="SSF90123">
    <property type="entry name" value="ABC transporter transmembrane region"/>
    <property type="match status" value="1"/>
</dbReference>
<accession>A0A818YRT0</accession>
<evidence type="ECO:0000313" key="10">
    <source>
        <dbReference type="EMBL" id="CAF3753800.1"/>
    </source>
</evidence>
<evidence type="ECO:0000256" key="5">
    <source>
        <dbReference type="ARBA" id="ARBA00022840"/>
    </source>
</evidence>
<dbReference type="InterPro" id="IPR036640">
    <property type="entry name" value="ABC1_TM_sf"/>
</dbReference>
<keyword evidence="7 8" id="KW-0472">Membrane</keyword>
<dbReference type="PROSITE" id="PS50893">
    <property type="entry name" value="ABC_TRANSPORTER_2"/>
    <property type="match status" value="1"/>
</dbReference>
<protein>
    <recommendedName>
        <fullName evidence="9">ABC transporter domain-containing protein</fullName>
    </recommendedName>
</protein>
<feature type="transmembrane region" description="Helical" evidence="8">
    <location>
        <begin position="117"/>
        <end position="139"/>
    </location>
</feature>
<dbReference type="Pfam" id="PF00005">
    <property type="entry name" value="ABC_tran"/>
    <property type="match status" value="1"/>
</dbReference>
<evidence type="ECO:0000256" key="1">
    <source>
        <dbReference type="ARBA" id="ARBA00004141"/>
    </source>
</evidence>
<evidence type="ECO:0000256" key="7">
    <source>
        <dbReference type="ARBA" id="ARBA00023136"/>
    </source>
</evidence>
<evidence type="ECO:0000256" key="6">
    <source>
        <dbReference type="ARBA" id="ARBA00022989"/>
    </source>
</evidence>
<dbReference type="InterPro" id="IPR011527">
    <property type="entry name" value="ABC1_TM_dom"/>
</dbReference>
<dbReference type="Pfam" id="PF00664">
    <property type="entry name" value="ABC_membrane"/>
    <property type="match status" value="1"/>
</dbReference>
<keyword evidence="6 8" id="KW-1133">Transmembrane helix</keyword>
<comment type="subcellular location">
    <subcellularLocation>
        <location evidence="1">Membrane</location>
        <topology evidence="1">Multi-pass membrane protein</topology>
    </subcellularLocation>
</comment>
<dbReference type="SUPFAM" id="SSF52540">
    <property type="entry name" value="P-loop containing nucleoside triphosphate hydrolases"/>
    <property type="match status" value="1"/>
</dbReference>
<comment type="similarity">
    <text evidence="2">Belongs to the ABC transporter superfamily. ABCB family. Multidrug resistance exporter (TC 3.A.1.201) subfamily.</text>
</comment>
<dbReference type="PANTHER" id="PTHR24221">
    <property type="entry name" value="ATP-BINDING CASSETTE SUB-FAMILY B"/>
    <property type="match status" value="1"/>
</dbReference>
<dbReference type="InterPro" id="IPR027417">
    <property type="entry name" value="P-loop_NTPase"/>
</dbReference>
<sequence>MKKRAREETTPIPKIYTQEIVKARISHPGIPIGLFFPTFENIDASLHRSRSKNYPSLPKLITLSTSLQRETLEQASVLSMESMNNIRTVHQLNKQGSLAAKYESLTNQCLKIARRYCVIHSAVWSINFAFPWFVASALYESALILVDHGVLQPKDLIWLYAYISFALASTNFAYMLIYELGQSTSAVASFLDLFDLIPKIDNNSTDGMEITDLKGDIKFDQVHFVYPSRPNRVIYKNFNLHIKSGQSVAIVGPSGSGKSTLTSLIERFYDVDHGRLLIDNIDIRELNIQWLRSQIGLVNQEHFLFTGTIRENIIYGCSYLRNNVPLNEVIDVAKQANIHEFIESLPNTYETIVGYNGTQLSTGQKQRIAIARALMYNPRILLFDEATSALDNANETVVQQAIDKIRSDQIRTCLIIAHRLSTVRNCDLIYVMNSKGNIVESGTHDDLLNARGSYYQLLTMNQDNI</sequence>
<evidence type="ECO:0000256" key="4">
    <source>
        <dbReference type="ARBA" id="ARBA00022741"/>
    </source>
</evidence>
<dbReference type="GO" id="GO:0140359">
    <property type="term" value="F:ABC-type transporter activity"/>
    <property type="evidence" value="ECO:0007669"/>
    <property type="project" value="InterPro"/>
</dbReference>
<dbReference type="GO" id="GO:0005524">
    <property type="term" value="F:ATP binding"/>
    <property type="evidence" value="ECO:0007669"/>
    <property type="project" value="UniProtKB-KW"/>
</dbReference>
<reference evidence="10" key="1">
    <citation type="submission" date="2021-02" db="EMBL/GenBank/DDBJ databases">
        <authorList>
            <person name="Nowell W R."/>
        </authorList>
    </citation>
    <scope>NUCLEOTIDE SEQUENCE</scope>
</reference>
<comment type="caution">
    <text evidence="10">The sequence shown here is derived from an EMBL/GenBank/DDBJ whole genome shotgun (WGS) entry which is preliminary data.</text>
</comment>
<dbReference type="PANTHER" id="PTHR24221:SF503">
    <property type="entry name" value="MITOCHONDRIAL POTASSIUM CHANNEL ATP-BINDING SUBUNIT"/>
    <property type="match status" value="1"/>
</dbReference>
<dbReference type="CDD" id="cd03249">
    <property type="entry name" value="ABC_MTABC3_MDL1_MDL2"/>
    <property type="match status" value="1"/>
</dbReference>
<feature type="domain" description="ABC transporter" evidence="9">
    <location>
        <begin position="217"/>
        <end position="460"/>
    </location>
</feature>
<dbReference type="FunFam" id="3.40.50.300:FF:000251">
    <property type="entry name" value="ABC transporter B family member 19"/>
    <property type="match status" value="1"/>
</dbReference>
<organism evidence="10 11">
    <name type="scientific">Rotaria socialis</name>
    <dbReference type="NCBI Taxonomy" id="392032"/>
    <lineage>
        <taxon>Eukaryota</taxon>
        <taxon>Metazoa</taxon>
        <taxon>Spiralia</taxon>
        <taxon>Gnathifera</taxon>
        <taxon>Rotifera</taxon>
        <taxon>Eurotatoria</taxon>
        <taxon>Bdelloidea</taxon>
        <taxon>Philodinida</taxon>
        <taxon>Philodinidae</taxon>
        <taxon>Rotaria</taxon>
    </lineage>
</organism>
<evidence type="ECO:0000256" key="3">
    <source>
        <dbReference type="ARBA" id="ARBA00022692"/>
    </source>
</evidence>
<dbReference type="Gene3D" id="1.20.1560.10">
    <property type="entry name" value="ABC transporter type 1, transmembrane domain"/>
    <property type="match status" value="1"/>
</dbReference>